<dbReference type="EMBL" id="VKID01000001">
    <property type="protein sequence ID" value="TRX99464.1"/>
    <property type="molecule type" value="Genomic_DNA"/>
</dbReference>
<keyword evidence="1" id="KW-0812">Transmembrane</keyword>
<comment type="caution">
    <text evidence="2">The sequence shown here is derived from an EMBL/GenBank/DDBJ whole genome shotgun (WGS) entry which is preliminary data.</text>
</comment>
<organism evidence="2 3">
    <name type="scientific">Acholeplasma laidlawii</name>
    <dbReference type="NCBI Taxonomy" id="2148"/>
    <lineage>
        <taxon>Bacteria</taxon>
        <taxon>Bacillati</taxon>
        <taxon>Mycoplasmatota</taxon>
        <taxon>Mollicutes</taxon>
        <taxon>Acholeplasmatales</taxon>
        <taxon>Acholeplasmataceae</taxon>
        <taxon>Acholeplasma</taxon>
    </lineage>
</organism>
<dbReference type="AlphaFoldDB" id="A0A553IGY2"/>
<dbReference type="GeneID" id="41339255"/>
<feature type="transmembrane region" description="Helical" evidence="1">
    <location>
        <begin position="125"/>
        <end position="143"/>
    </location>
</feature>
<evidence type="ECO:0000256" key="1">
    <source>
        <dbReference type="SAM" id="Phobius"/>
    </source>
</evidence>
<proteinExistence type="predicted"/>
<keyword evidence="1" id="KW-1133">Transmembrane helix</keyword>
<protein>
    <submittedName>
        <fullName evidence="2">Uncharacterized protein</fullName>
    </submittedName>
</protein>
<gene>
    <name evidence="2" type="ORF">FNV44_00040</name>
</gene>
<keyword evidence="1" id="KW-0472">Membrane</keyword>
<evidence type="ECO:0000313" key="3">
    <source>
        <dbReference type="Proteomes" id="UP000315938"/>
    </source>
</evidence>
<feature type="transmembrane region" description="Helical" evidence="1">
    <location>
        <begin position="83"/>
        <end position="104"/>
    </location>
</feature>
<sequence length="195" mass="22420">MHKLKELAKEDLKDITKTEKIKYAAPIDHQSFKMVAYIFMGLMIVNLFIFFLPFVDFEGGMSSSDTGYLVITWFNTSFEEGPIIALCITAIFIITIITLSLLIYTFISQGEITKAIAYKYMKKFNYVYIALVLILLIIVFNLIEAMRFRLSGEIYELPYPGIGLHMLLWVNMIVPILLGFIFKVISAKNQDNFIP</sequence>
<dbReference type="RefSeq" id="WP_012243053.1">
    <property type="nucleotide sequence ID" value="NZ_JACAOE010000001.1"/>
</dbReference>
<dbReference type="Proteomes" id="UP000315938">
    <property type="component" value="Unassembled WGS sequence"/>
</dbReference>
<evidence type="ECO:0000313" key="2">
    <source>
        <dbReference type="EMBL" id="TRX99464.1"/>
    </source>
</evidence>
<reference evidence="2 3" key="1">
    <citation type="submission" date="2019-07" db="EMBL/GenBank/DDBJ databases">
        <title>Genome sequence of Acholeplasma laidlawii strain with increased resistance to erythromycin.</title>
        <authorList>
            <person name="Medvedeva E.S."/>
            <person name="Baranova N.B."/>
            <person name="Siniagina M.N."/>
            <person name="Mouzykantov A."/>
            <person name="Chernova O.A."/>
            <person name="Chernov V.M."/>
        </authorList>
    </citation>
    <scope>NUCLEOTIDE SEQUENCE [LARGE SCALE GENOMIC DNA]</scope>
    <source>
        <strain evidence="2 3">PG8REry</strain>
    </source>
</reference>
<accession>A0A553IGY2</accession>
<name>A0A553IGY2_ACHLA</name>
<feature type="transmembrane region" description="Helical" evidence="1">
    <location>
        <begin position="35"/>
        <end position="55"/>
    </location>
</feature>
<feature type="transmembrane region" description="Helical" evidence="1">
    <location>
        <begin position="163"/>
        <end position="185"/>
    </location>
</feature>